<gene>
    <name evidence="2" type="ORF">PHYSODRAFT_253921</name>
</gene>
<accession>G5AAW4</accession>
<reference evidence="2 3" key="1">
    <citation type="journal article" date="2006" name="Science">
        <title>Phytophthora genome sequences uncover evolutionary origins and mechanisms of pathogenesis.</title>
        <authorList>
            <person name="Tyler B.M."/>
            <person name="Tripathy S."/>
            <person name="Zhang X."/>
            <person name="Dehal P."/>
            <person name="Jiang R.H."/>
            <person name="Aerts A."/>
            <person name="Arredondo F.D."/>
            <person name="Baxter L."/>
            <person name="Bensasson D."/>
            <person name="Beynon J.L."/>
            <person name="Chapman J."/>
            <person name="Damasceno C.M."/>
            <person name="Dorrance A.E."/>
            <person name="Dou D."/>
            <person name="Dickerman A.W."/>
            <person name="Dubchak I.L."/>
            <person name="Garbelotto M."/>
            <person name="Gijzen M."/>
            <person name="Gordon S.G."/>
            <person name="Govers F."/>
            <person name="Grunwald N.J."/>
            <person name="Huang W."/>
            <person name="Ivors K.L."/>
            <person name="Jones R.W."/>
            <person name="Kamoun S."/>
            <person name="Krampis K."/>
            <person name="Lamour K.H."/>
            <person name="Lee M.K."/>
            <person name="McDonald W.H."/>
            <person name="Medina M."/>
            <person name="Meijer H.J."/>
            <person name="Nordberg E.K."/>
            <person name="Maclean D.J."/>
            <person name="Ospina-Giraldo M.D."/>
            <person name="Morris P.F."/>
            <person name="Phuntumart V."/>
            <person name="Putnam N.H."/>
            <person name="Rash S."/>
            <person name="Rose J.K."/>
            <person name="Sakihama Y."/>
            <person name="Salamov A.A."/>
            <person name="Savidor A."/>
            <person name="Scheuring C.F."/>
            <person name="Smith B.M."/>
            <person name="Sobral B.W."/>
            <person name="Terry A."/>
            <person name="Torto-Alalibo T.A."/>
            <person name="Win J."/>
            <person name="Xu Z."/>
            <person name="Zhang H."/>
            <person name="Grigoriev I.V."/>
            <person name="Rokhsar D.S."/>
            <person name="Boore J.L."/>
        </authorList>
    </citation>
    <scope>NUCLEOTIDE SEQUENCE [LARGE SCALE GENOMIC DNA]</scope>
    <source>
        <strain evidence="2 3">P6497</strain>
    </source>
</reference>
<protein>
    <submittedName>
        <fullName evidence="2">Uncharacterized protein</fullName>
    </submittedName>
</protein>
<evidence type="ECO:0000313" key="3">
    <source>
        <dbReference type="Proteomes" id="UP000002640"/>
    </source>
</evidence>
<sequence length="285" mass="32454">MSAFVHGSRPTTYYYTRELASRCSNMHPSSDSGVRQEAEVCGALVVASRHNGLAGSSFPNFFSRLLYEVEMQKSSDVQVRFPPEVRGFLSDLTVPFLAPSDVKWPAFLLQTSLNLGTLTRLTNKDKGDVSFMDGKLTAHSLSPNDSLSKSSLMRVLRSIPTESVVHLVVTHSLQRRYFNSRKRDENGVVVVEDFQREHLPKSLRNAHFYRIGVKLSSRETDADGRAWRNDLKEVRGLSNADVEGEVNKVVIFVEVDRSKKQQQRKRKWEMKQQMEAEAMKKMKLE</sequence>
<dbReference type="AlphaFoldDB" id="G5AAW4"/>
<name>G5AAW4_PHYSP</name>
<proteinExistence type="predicted"/>
<organism evidence="2 3">
    <name type="scientific">Phytophthora sojae (strain P6497)</name>
    <name type="common">Soybean stem and root rot agent</name>
    <name type="synonym">Phytophthora megasperma f. sp. glycines</name>
    <dbReference type="NCBI Taxonomy" id="1094619"/>
    <lineage>
        <taxon>Eukaryota</taxon>
        <taxon>Sar</taxon>
        <taxon>Stramenopiles</taxon>
        <taxon>Oomycota</taxon>
        <taxon>Peronosporomycetes</taxon>
        <taxon>Peronosporales</taxon>
        <taxon>Peronosporaceae</taxon>
        <taxon>Phytophthora</taxon>
    </lineage>
</organism>
<dbReference type="KEGG" id="psoj:PHYSODRAFT_253921"/>
<feature type="region of interest" description="Disordered" evidence="1">
    <location>
        <begin position="263"/>
        <end position="285"/>
    </location>
</feature>
<evidence type="ECO:0000313" key="2">
    <source>
        <dbReference type="EMBL" id="EGZ07743.1"/>
    </source>
</evidence>
<dbReference type="RefSeq" id="XP_009537309.1">
    <property type="nucleotide sequence ID" value="XM_009539014.1"/>
</dbReference>
<evidence type="ECO:0000256" key="1">
    <source>
        <dbReference type="SAM" id="MobiDB-lite"/>
    </source>
</evidence>
<feature type="compositionally biased region" description="Basic and acidic residues" evidence="1">
    <location>
        <begin position="269"/>
        <end position="285"/>
    </location>
</feature>
<dbReference type="InParanoid" id="G5AAW4"/>
<dbReference type="Proteomes" id="UP000002640">
    <property type="component" value="Unassembled WGS sequence"/>
</dbReference>
<keyword evidence="3" id="KW-1185">Reference proteome</keyword>
<dbReference type="GeneID" id="20638433"/>
<dbReference type="EMBL" id="JH159162">
    <property type="protein sequence ID" value="EGZ07743.1"/>
    <property type="molecule type" value="Genomic_DNA"/>
</dbReference>